<dbReference type="Gene3D" id="1.10.10.10">
    <property type="entry name" value="Winged helix-like DNA-binding domain superfamily/Winged helix DNA-binding domain"/>
    <property type="match status" value="1"/>
</dbReference>
<feature type="domain" description="HTH gntR-type" evidence="4">
    <location>
        <begin position="14"/>
        <end position="82"/>
    </location>
</feature>
<evidence type="ECO:0000256" key="1">
    <source>
        <dbReference type="ARBA" id="ARBA00023015"/>
    </source>
</evidence>
<keyword evidence="1" id="KW-0805">Transcription regulation</keyword>
<dbReference type="SMART" id="SM00345">
    <property type="entry name" value="HTH_GNTR"/>
    <property type="match status" value="1"/>
</dbReference>
<dbReference type="AlphaFoldDB" id="A0A7G9B1T1"/>
<dbReference type="Pfam" id="PF00392">
    <property type="entry name" value="GntR"/>
    <property type="match status" value="1"/>
</dbReference>
<dbReference type="PROSITE" id="PS50949">
    <property type="entry name" value="HTH_GNTR"/>
    <property type="match status" value="1"/>
</dbReference>
<dbReference type="PANTHER" id="PTHR43537:SF43">
    <property type="entry name" value="GNTR-FAMILY TRANSCRIPTIONAL REGULATOR"/>
    <property type="match status" value="1"/>
</dbReference>
<dbReference type="InterPro" id="IPR036388">
    <property type="entry name" value="WH-like_DNA-bd_sf"/>
</dbReference>
<keyword evidence="2" id="KW-0238">DNA-binding</keyword>
<name>A0A7G9B1T1_9FIRM</name>
<dbReference type="GO" id="GO:0003700">
    <property type="term" value="F:DNA-binding transcription factor activity"/>
    <property type="evidence" value="ECO:0007669"/>
    <property type="project" value="InterPro"/>
</dbReference>
<dbReference type="CDD" id="cd07377">
    <property type="entry name" value="WHTH_GntR"/>
    <property type="match status" value="1"/>
</dbReference>
<organism evidence="5 6">
    <name type="scientific">Oscillibacter hominis</name>
    <dbReference type="NCBI Taxonomy" id="2763056"/>
    <lineage>
        <taxon>Bacteria</taxon>
        <taxon>Bacillati</taxon>
        <taxon>Bacillota</taxon>
        <taxon>Clostridia</taxon>
        <taxon>Eubacteriales</taxon>
        <taxon>Oscillospiraceae</taxon>
        <taxon>Oscillibacter</taxon>
    </lineage>
</organism>
<dbReference type="RefSeq" id="WP_187332103.1">
    <property type="nucleotide sequence ID" value="NZ_CP060490.1"/>
</dbReference>
<dbReference type="KEGG" id="ohi:H8790_08425"/>
<keyword evidence="3" id="KW-0804">Transcription</keyword>
<dbReference type="InterPro" id="IPR011711">
    <property type="entry name" value="GntR_C"/>
</dbReference>
<dbReference type="SUPFAM" id="SSF46785">
    <property type="entry name" value="Winged helix' DNA-binding domain"/>
    <property type="match status" value="1"/>
</dbReference>
<dbReference type="Gene3D" id="1.20.120.530">
    <property type="entry name" value="GntR ligand-binding domain-like"/>
    <property type="match status" value="1"/>
</dbReference>
<dbReference type="InterPro" id="IPR008920">
    <property type="entry name" value="TF_FadR/GntR_C"/>
</dbReference>
<protein>
    <submittedName>
        <fullName evidence="5">FadR family transcriptional regulator</fullName>
    </submittedName>
</protein>
<dbReference type="InterPro" id="IPR036390">
    <property type="entry name" value="WH_DNA-bd_sf"/>
</dbReference>
<proteinExistence type="predicted"/>
<dbReference type="SMART" id="SM00895">
    <property type="entry name" value="FCD"/>
    <property type="match status" value="1"/>
</dbReference>
<reference evidence="5 6" key="1">
    <citation type="submission" date="2020-08" db="EMBL/GenBank/DDBJ databases">
        <authorList>
            <person name="Liu C."/>
            <person name="Sun Q."/>
        </authorList>
    </citation>
    <scope>NUCLEOTIDE SEQUENCE [LARGE SCALE GENOMIC DNA]</scope>
    <source>
        <strain evidence="5 6">NSJ-62</strain>
    </source>
</reference>
<dbReference type="SUPFAM" id="SSF48008">
    <property type="entry name" value="GntR ligand-binding domain-like"/>
    <property type="match status" value="1"/>
</dbReference>
<evidence type="ECO:0000259" key="4">
    <source>
        <dbReference type="PROSITE" id="PS50949"/>
    </source>
</evidence>
<gene>
    <name evidence="5" type="ORF">H8790_08425</name>
</gene>
<dbReference type="PRINTS" id="PR00035">
    <property type="entry name" value="HTHGNTR"/>
</dbReference>
<dbReference type="Pfam" id="PF07729">
    <property type="entry name" value="FCD"/>
    <property type="match status" value="1"/>
</dbReference>
<dbReference type="EMBL" id="CP060490">
    <property type="protein sequence ID" value="QNL43512.1"/>
    <property type="molecule type" value="Genomic_DNA"/>
</dbReference>
<accession>A0A7G9B1T1</accession>
<evidence type="ECO:0000313" key="6">
    <source>
        <dbReference type="Proteomes" id="UP000515960"/>
    </source>
</evidence>
<dbReference type="InterPro" id="IPR000524">
    <property type="entry name" value="Tscrpt_reg_HTH_GntR"/>
</dbReference>
<sequence>MDNFGGIISPVKSPKAYLLIVGKIVNLVASGELKYGDYLYTEKDLMATLNVSRPTLREALRVLEFLGIVSVSPRKGISVNRPDDSNCYLSLIYILMFDKTTNIEIFQLRRAIQVEMVATAAVAATKEDLERLSSLVSDMEANLESDYISFEKIDYAFHMQIVVCAHSQLCLKLMQTMSTMIHSQMQERLSRMPVADRQKTLRFHRKINQALQERDGIKAKRLMEAHLADVYIHLKNNPVQFDFNGLINQ</sequence>
<dbReference type="Proteomes" id="UP000515960">
    <property type="component" value="Chromosome"/>
</dbReference>
<evidence type="ECO:0000313" key="5">
    <source>
        <dbReference type="EMBL" id="QNL43512.1"/>
    </source>
</evidence>
<keyword evidence="6" id="KW-1185">Reference proteome</keyword>
<dbReference type="GO" id="GO:0003677">
    <property type="term" value="F:DNA binding"/>
    <property type="evidence" value="ECO:0007669"/>
    <property type="project" value="UniProtKB-KW"/>
</dbReference>
<dbReference type="PANTHER" id="PTHR43537">
    <property type="entry name" value="TRANSCRIPTIONAL REGULATOR, GNTR FAMILY"/>
    <property type="match status" value="1"/>
</dbReference>
<evidence type="ECO:0000256" key="2">
    <source>
        <dbReference type="ARBA" id="ARBA00023125"/>
    </source>
</evidence>
<evidence type="ECO:0000256" key="3">
    <source>
        <dbReference type="ARBA" id="ARBA00023163"/>
    </source>
</evidence>